<dbReference type="EMBL" id="JACJIP010000018">
    <property type="protein sequence ID" value="MBA9086415.1"/>
    <property type="molecule type" value="Genomic_DNA"/>
</dbReference>
<evidence type="ECO:0008006" key="9">
    <source>
        <dbReference type="Google" id="ProtNLM"/>
    </source>
</evidence>
<evidence type="ECO:0000313" key="7">
    <source>
        <dbReference type="EMBL" id="MBA9086415.1"/>
    </source>
</evidence>
<dbReference type="AlphaFoldDB" id="A0A7W3SUD1"/>
<evidence type="ECO:0000256" key="2">
    <source>
        <dbReference type="ARBA" id="ARBA00022729"/>
    </source>
</evidence>
<dbReference type="PANTHER" id="PTHR39210">
    <property type="entry name" value="HEPARIN-SULFATE LYASE"/>
    <property type="match status" value="1"/>
</dbReference>
<dbReference type="Gene3D" id="2.70.98.70">
    <property type="match status" value="1"/>
</dbReference>
<sequence length="683" mass="79399">MTSKSKGMRRFFWDTGDRDFIVETCKELWPEEVAEVLHRADSACQKTFVFTHRWDMERCETEVAFADHIDWNYRHNGDLEWLVMLNRARYMSELGQAYWLTGEEKYAEGYIFLLRDWMNQNPLTEEEVVSSADRAYNVKDTWRKLDSGIRITNWLKGYQCVCKSHLWGEEEEVLFLEAVQRHGMYLSIAYTPHDRQSNWGFLESNGLFQLALLYPELEGSGAWLDIAVKRMQEMCHVQIFADGMHNEQCSMYHHEVLHCLFETALLAKVNDYELPPILMDTLNRMFGASLSFVQPDGHQPMLGDSDGTDIRDVLTRGAVMCQRGDLKKMGYAFLDYEGIWYFQNQGFDLYEQMEEQEPSYSSIELPQSGYAFMRSDWSKDARYLWFDAGHMDVIRAHGHDDLLHLSLFAYGREFLTDPGRYTYMEQEARRYFKESFQHNTLSVDGLSISLYVNSWKWNNMAEPYDRFWNTSDKFDYVQGSHDGYLRLSEPVQVRRQILFVKPDYWIVVDTCRSNGQHDYTLPFHFAEGLVIRVEQDGGILAFEPDRGPSLRIIPVVANQTLIGSAWVSRNYNEKTPSLKAEFRRRGSGFTKFVTVLYPSRTLDSEQEQPLISEVEVLNSYGNRVPSNLATALSIRHGQRVDTVLFSHQGPRGYRFAGQHMSGEVLLLKDNAVLGTSVSYTVKI</sequence>
<evidence type="ECO:0000259" key="6">
    <source>
        <dbReference type="Pfam" id="PF16889"/>
    </source>
</evidence>
<evidence type="ECO:0000313" key="8">
    <source>
        <dbReference type="Proteomes" id="UP000567067"/>
    </source>
</evidence>
<proteinExistence type="predicted"/>
<accession>A0A7W3SUD1</accession>
<dbReference type="Pfam" id="PF16889">
    <property type="entry name" value="Hepar_II_III_N"/>
    <property type="match status" value="1"/>
</dbReference>
<organism evidence="7 8">
    <name type="scientific">Fontibacillus solani</name>
    <dbReference type="NCBI Taxonomy" id="1572857"/>
    <lineage>
        <taxon>Bacteria</taxon>
        <taxon>Bacillati</taxon>
        <taxon>Bacillota</taxon>
        <taxon>Bacilli</taxon>
        <taxon>Bacillales</taxon>
        <taxon>Paenibacillaceae</taxon>
        <taxon>Fontibacillus</taxon>
    </lineage>
</organism>
<feature type="domain" description="Heparin-sulfate lyase N-terminal" evidence="6">
    <location>
        <begin position="50"/>
        <end position="309"/>
    </location>
</feature>
<dbReference type="Proteomes" id="UP000567067">
    <property type="component" value="Unassembled WGS sequence"/>
</dbReference>
<comment type="caution">
    <text evidence="7">The sequence shown here is derived from an EMBL/GenBank/DDBJ whole genome shotgun (WGS) entry which is preliminary data.</text>
</comment>
<evidence type="ECO:0000259" key="5">
    <source>
        <dbReference type="Pfam" id="PF07940"/>
    </source>
</evidence>
<dbReference type="InterPro" id="IPR031680">
    <property type="entry name" value="Hepar_II_III_N"/>
</dbReference>
<dbReference type="Gene3D" id="1.50.10.100">
    <property type="entry name" value="Chondroitin AC/alginate lyase"/>
    <property type="match status" value="1"/>
</dbReference>
<keyword evidence="4" id="KW-0456">Lyase</keyword>
<dbReference type="Pfam" id="PF07940">
    <property type="entry name" value="Hepar_II_III_C"/>
    <property type="match status" value="1"/>
</dbReference>
<reference evidence="7 8" key="1">
    <citation type="submission" date="2020-08" db="EMBL/GenBank/DDBJ databases">
        <title>Genomic Encyclopedia of Type Strains, Phase III (KMG-III): the genomes of soil and plant-associated and newly described type strains.</title>
        <authorList>
            <person name="Whitman W."/>
        </authorList>
    </citation>
    <scope>NUCLEOTIDE SEQUENCE [LARGE SCALE GENOMIC DNA]</scope>
    <source>
        <strain evidence="7 8">CECT 8693</strain>
    </source>
</reference>
<gene>
    <name evidence="7" type="ORF">FHR92_002893</name>
</gene>
<keyword evidence="8" id="KW-1185">Reference proteome</keyword>
<dbReference type="SUPFAM" id="SSF48230">
    <property type="entry name" value="Chondroitin AC/alginate lyase"/>
    <property type="match status" value="1"/>
</dbReference>
<feature type="domain" description="Heparinase II/III-like C-terminal" evidence="5">
    <location>
        <begin position="360"/>
        <end position="577"/>
    </location>
</feature>
<keyword evidence="3" id="KW-0574">Periplasm</keyword>
<dbReference type="GO" id="GO:0016829">
    <property type="term" value="F:lyase activity"/>
    <property type="evidence" value="ECO:0007669"/>
    <property type="project" value="UniProtKB-KW"/>
</dbReference>
<evidence type="ECO:0000256" key="1">
    <source>
        <dbReference type="ARBA" id="ARBA00004418"/>
    </source>
</evidence>
<evidence type="ECO:0000256" key="3">
    <source>
        <dbReference type="ARBA" id="ARBA00022764"/>
    </source>
</evidence>
<protein>
    <recommendedName>
        <fullName evidence="9">Heparinase</fullName>
    </recommendedName>
</protein>
<dbReference type="InterPro" id="IPR012480">
    <property type="entry name" value="Hepar_II_III_C"/>
</dbReference>
<dbReference type="RefSeq" id="WP_182536531.1">
    <property type="nucleotide sequence ID" value="NZ_JACJIP010000018.1"/>
</dbReference>
<comment type="subcellular location">
    <subcellularLocation>
        <location evidence="1">Periplasm</location>
    </subcellularLocation>
</comment>
<keyword evidence="2" id="KW-0732">Signal</keyword>
<dbReference type="GO" id="GO:0042597">
    <property type="term" value="C:periplasmic space"/>
    <property type="evidence" value="ECO:0007669"/>
    <property type="project" value="UniProtKB-SubCell"/>
</dbReference>
<evidence type="ECO:0000256" key="4">
    <source>
        <dbReference type="ARBA" id="ARBA00023239"/>
    </source>
</evidence>
<name>A0A7W3SUD1_9BACL</name>
<dbReference type="InterPro" id="IPR008929">
    <property type="entry name" value="Chondroitin_lyas"/>
</dbReference>
<dbReference type="PANTHER" id="PTHR39210:SF1">
    <property type="entry name" value="HEPARIN-SULFATE LYASE"/>
    <property type="match status" value="1"/>
</dbReference>